<evidence type="ECO:0000313" key="2">
    <source>
        <dbReference type="Proteomes" id="UP000034364"/>
    </source>
</evidence>
<gene>
    <name evidence="1" type="ORF">UX87_C0025G0001</name>
</gene>
<organism evidence="1 2">
    <name type="scientific">Candidatus Amesbacteria bacterium GW2011_GWA1_47_16</name>
    <dbReference type="NCBI Taxonomy" id="1618353"/>
    <lineage>
        <taxon>Bacteria</taxon>
        <taxon>Candidatus Amesiibacteriota</taxon>
    </lineage>
</organism>
<reference evidence="1 2" key="1">
    <citation type="journal article" date="2015" name="Nature">
        <title>rRNA introns, odd ribosomes, and small enigmatic genomes across a large radiation of phyla.</title>
        <authorList>
            <person name="Brown C.T."/>
            <person name="Hug L.A."/>
            <person name="Thomas B.C."/>
            <person name="Sharon I."/>
            <person name="Castelle C.J."/>
            <person name="Singh A."/>
            <person name="Wilkins M.J."/>
            <person name="Williams K.H."/>
            <person name="Banfield J.F."/>
        </authorList>
    </citation>
    <scope>NUCLEOTIDE SEQUENCE [LARGE SCALE GENOMIC DNA]</scope>
</reference>
<dbReference type="AlphaFoldDB" id="A0A0G1S1H3"/>
<sequence length="236" mass="26948">MNRFELLQEGRLSPVPEVKHPEKLGHSALRAYYELGLRFCETESYDAVAINQFSPEDLSRHTPGPDPIRAVFFSPNESASKNMHADGKGEGLLVINPRVRTKSNFAYIPEYCGSIMSGRAWYMILRPKKFIFSGHIYIPGVQFEYKEHLCESPVSSMPVHERDHLDGLTAISRTIAVGLMDLRDAEDWRHLCRQRGITPERFAGIVKNENQPMHSFNKKTGRLELIDPNELQIPEI</sequence>
<dbReference type="Proteomes" id="UP000034364">
    <property type="component" value="Unassembled WGS sequence"/>
</dbReference>
<comment type="caution">
    <text evidence="1">The sequence shown here is derived from an EMBL/GenBank/DDBJ whole genome shotgun (WGS) entry which is preliminary data.</text>
</comment>
<name>A0A0G1S1H3_9BACT</name>
<proteinExistence type="predicted"/>
<evidence type="ECO:0000313" key="1">
    <source>
        <dbReference type="EMBL" id="KKU63384.1"/>
    </source>
</evidence>
<dbReference type="InterPro" id="IPR036821">
    <property type="entry name" value="Peptide_deformylase_sf"/>
</dbReference>
<evidence type="ECO:0008006" key="3">
    <source>
        <dbReference type="Google" id="ProtNLM"/>
    </source>
</evidence>
<accession>A0A0G1S1H3</accession>
<dbReference type="EMBL" id="LCNV01000025">
    <property type="protein sequence ID" value="KKU63384.1"/>
    <property type="molecule type" value="Genomic_DNA"/>
</dbReference>
<protein>
    <recommendedName>
        <fullName evidence="3">Peptide deformylase</fullName>
    </recommendedName>
</protein>
<dbReference type="SUPFAM" id="SSF56420">
    <property type="entry name" value="Peptide deformylase"/>
    <property type="match status" value="1"/>
</dbReference>